<feature type="non-terminal residue" evidence="1">
    <location>
        <position position="1"/>
    </location>
</feature>
<dbReference type="AlphaFoldDB" id="A0A2J7ZGE6"/>
<dbReference type="PANTHER" id="PTHR15922">
    <property type="entry name" value="NEUROBLASTOMA-AMPLIFIED SEQUENCE"/>
    <property type="match status" value="1"/>
</dbReference>
<evidence type="ECO:0000313" key="2">
    <source>
        <dbReference type="Proteomes" id="UP000236333"/>
    </source>
</evidence>
<dbReference type="GO" id="GO:0070939">
    <property type="term" value="C:Dsl1/NZR complex"/>
    <property type="evidence" value="ECO:0007669"/>
    <property type="project" value="TreeGrafter"/>
</dbReference>
<accession>A0A2J7ZGE6</accession>
<dbReference type="OrthoDB" id="549639at2759"/>
<keyword evidence="2" id="KW-1185">Reference proteome</keyword>
<dbReference type="Proteomes" id="UP000236333">
    <property type="component" value="Unassembled WGS sequence"/>
</dbReference>
<reference evidence="1 2" key="1">
    <citation type="journal article" date="2017" name="Mol. Biol. Evol.">
        <title>The 4-celled Tetrabaena socialis nuclear genome reveals the essential components for genetic control of cell number at the origin of multicellularity in the volvocine lineage.</title>
        <authorList>
            <person name="Featherston J."/>
            <person name="Arakaki Y."/>
            <person name="Hanschen E.R."/>
            <person name="Ferris P.J."/>
            <person name="Michod R.E."/>
            <person name="Olson B.J.S.C."/>
            <person name="Nozaki H."/>
            <person name="Durand P.M."/>
        </authorList>
    </citation>
    <scope>NUCLEOTIDE SEQUENCE [LARGE SCALE GENOMIC DNA]</scope>
    <source>
        <strain evidence="1 2">NIES-571</strain>
    </source>
</reference>
<dbReference type="EMBL" id="PGGS01003226">
    <property type="protein sequence ID" value="PNG99336.1"/>
    <property type="molecule type" value="Genomic_DNA"/>
</dbReference>
<proteinExistence type="predicted"/>
<name>A0A2J7ZGE6_9CHLO</name>
<sequence>DPAAADDLIAAAAAEILAAAADPWDETAQQAAAVLSLASPEAPHAAALRRLTAALQLLPELGLELLPAQVLQMGDRFEVVRLVLEREEAVGAVGAVEAVEGVVREAARGVFGLSLPLGAQGSRRRAAVGAAARAAAAAGGHAAVVAKRFAPVAGMVADAVAAAVTAAAADAAAGGLSYVSSYTAPQPPYKQLGRLLELAELLGMTAPEDELRIRDLAARAALRAGDVAAAQQLTLRLLAAQYQPSWSLCADLGSHRHLPDDTVRQRLLSYALLHCPPYRMAVLLEELLAAERRLAAAAAPAAAPGEEGAEVRLRAALLAAEAPDAAGPGAAGVAAEAAPTARLPWAGDVALALAVLAPGGGGGGEAAAAVAELEGLLGGGGGG</sequence>
<protein>
    <submittedName>
        <fullName evidence="1">Neuroblastoma-amplified sequence</fullName>
    </submittedName>
</protein>
<feature type="non-terminal residue" evidence="1">
    <location>
        <position position="383"/>
    </location>
</feature>
<dbReference type="GO" id="GO:0000149">
    <property type="term" value="F:SNARE binding"/>
    <property type="evidence" value="ECO:0007669"/>
    <property type="project" value="TreeGrafter"/>
</dbReference>
<gene>
    <name evidence="1" type="ORF">TSOC_014887</name>
</gene>
<dbReference type="GO" id="GO:0006890">
    <property type="term" value="P:retrograde vesicle-mediated transport, Golgi to endoplasmic reticulum"/>
    <property type="evidence" value="ECO:0007669"/>
    <property type="project" value="TreeGrafter"/>
</dbReference>
<organism evidence="1 2">
    <name type="scientific">Tetrabaena socialis</name>
    <dbReference type="NCBI Taxonomy" id="47790"/>
    <lineage>
        <taxon>Eukaryota</taxon>
        <taxon>Viridiplantae</taxon>
        <taxon>Chlorophyta</taxon>
        <taxon>core chlorophytes</taxon>
        <taxon>Chlorophyceae</taxon>
        <taxon>CS clade</taxon>
        <taxon>Chlamydomonadales</taxon>
        <taxon>Tetrabaenaceae</taxon>
        <taxon>Tetrabaena</taxon>
    </lineage>
</organism>
<dbReference type="PANTHER" id="PTHR15922:SF2">
    <property type="entry name" value="NBAS SUBUNIT OF NRZ TETHERING COMPLEX"/>
    <property type="match status" value="1"/>
</dbReference>
<evidence type="ECO:0000313" key="1">
    <source>
        <dbReference type="EMBL" id="PNG99336.1"/>
    </source>
</evidence>
<comment type="caution">
    <text evidence="1">The sequence shown here is derived from an EMBL/GenBank/DDBJ whole genome shotgun (WGS) entry which is preliminary data.</text>
</comment>